<dbReference type="SMART" id="SM00645">
    <property type="entry name" value="Pept_C1"/>
    <property type="match status" value="1"/>
</dbReference>
<dbReference type="PROSITE" id="PS00639">
    <property type="entry name" value="THIOL_PROTEASE_HIS"/>
    <property type="match status" value="1"/>
</dbReference>
<comment type="caution">
    <text evidence="6">The sequence shown here is derived from an EMBL/GenBank/DDBJ whole genome shotgun (WGS) entry which is preliminary data.</text>
</comment>
<dbReference type="SUPFAM" id="SSF54001">
    <property type="entry name" value="Cysteine proteinases"/>
    <property type="match status" value="1"/>
</dbReference>
<evidence type="ECO:0000256" key="1">
    <source>
        <dbReference type="ARBA" id="ARBA00008455"/>
    </source>
</evidence>
<dbReference type="InterPro" id="IPR013128">
    <property type="entry name" value="Peptidase_C1A"/>
</dbReference>
<dbReference type="InterPro" id="IPR025660">
    <property type="entry name" value="Pept_his_AS"/>
</dbReference>
<dbReference type="Pfam" id="PF00112">
    <property type="entry name" value="Peptidase_C1"/>
    <property type="match status" value="1"/>
</dbReference>
<dbReference type="Pfam" id="PF08246">
    <property type="entry name" value="Inhibitor_I29"/>
    <property type="match status" value="1"/>
</dbReference>
<feature type="domain" description="Peptidase C1A papain C-terminal" evidence="4">
    <location>
        <begin position="345"/>
        <end position="564"/>
    </location>
</feature>
<evidence type="ECO:0000313" key="7">
    <source>
        <dbReference type="Proteomes" id="UP001149090"/>
    </source>
</evidence>
<dbReference type="GO" id="GO:0006508">
    <property type="term" value="P:proteolysis"/>
    <property type="evidence" value="ECO:0007669"/>
    <property type="project" value="InterPro"/>
</dbReference>
<feature type="chain" id="PRO_5040471026" evidence="3">
    <location>
        <begin position="22"/>
        <end position="566"/>
    </location>
</feature>
<dbReference type="AlphaFoldDB" id="A0A9Q0L4S8"/>
<reference evidence="6" key="1">
    <citation type="submission" date="2022-10" db="EMBL/GenBank/DDBJ databases">
        <title>Novel sulphate-reducing endosymbionts in the free-living metamonad Anaeramoeba.</title>
        <authorList>
            <person name="Jerlstrom-Hultqvist J."/>
            <person name="Cepicka I."/>
            <person name="Gallot-Lavallee L."/>
            <person name="Salas-Leiva D."/>
            <person name="Curtis B.A."/>
            <person name="Zahonova K."/>
            <person name="Pipaliya S."/>
            <person name="Dacks J."/>
            <person name="Roger A.J."/>
        </authorList>
    </citation>
    <scope>NUCLEOTIDE SEQUENCE</scope>
    <source>
        <strain evidence="6">BMAN</strain>
    </source>
</reference>
<evidence type="ECO:0000259" key="4">
    <source>
        <dbReference type="SMART" id="SM00645"/>
    </source>
</evidence>
<accession>A0A9Q0L4S8</accession>
<dbReference type="EMBL" id="JAPDFW010000147">
    <property type="protein sequence ID" value="KAJ5066152.1"/>
    <property type="molecule type" value="Genomic_DNA"/>
</dbReference>
<keyword evidence="7" id="KW-1185">Reference proteome</keyword>
<organism evidence="6 7">
    <name type="scientific">Anaeramoeba ignava</name>
    <name type="common">Anaerobic marine amoeba</name>
    <dbReference type="NCBI Taxonomy" id="1746090"/>
    <lineage>
        <taxon>Eukaryota</taxon>
        <taxon>Metamonada</taxon>
        <taxon>Anaeramoebidae</taxon>
        <taxon>Anaeramoeba</taxon>
    </lineage>
</organism>
<dbReference type="PRINTS" id="PR00705">
    <property type="entry name" value="PAPAIN"/>
</dbReference>
<sequence length="566" mass="66136">MSSKFCFFLILFIYFFKIVLSDPPKPIFPEKYKLQLLLSIPTGGNPDTGIYEDIIINYDNTTQKMRLDFYQDLATEFYVLQETPYRYQVVIANDKKICFDVESYIRPTSLDQFLPDLTNFTYKSITVVRGYKVYNFEFTETLGETTNYYNYYCTADSEQRPIRFRTLGWSYPLHSDYDLYIIDYLNYTANYTDENAFIIPEICNSSNSSDSIKTNQSLRSGCGLTFMNWKPPFPRMKPINNDNDIDNNNDINNDNEFEEFTQKYNKQYSSNDEKQKRKTIFQENVEWIEKFNQENSHLNYKLGVNKFADLSREEIREIIKNHRKPKKSSEMKYARTYEYQGIKDLPQNFDWRDYGAVTWVKDQVACGSCWAFSAIGAIETQYILKYGKQKLFSENQLMDCTWDFGNEGCNGGIQWSAYDSILARDSVFYPNEIYGPYIGWSGYCKEPYLDKSDGIKLAYYYNITPGDIEALKEAVYLYGAVAVTIDYPDSMMFYRSGVFSDPECNQGWEELLHCVVVVGYGTENEEDYWLIKNSFSANWGDEGYIKILRDNNMCGVATCPLFPVLG</sequence>
<keyword evidence="3" id="KW-0732">Signal</keyword>
<dbReference type="GO" id="GO:0008234">
    <property type="term" value="F:cysteine-type peptidase activity"/>
    <property type="evidence" value="ECO:0007669"/>
    <property type="project" value="InterPro"/>
</dbReference>
<dbReference type="Gene3D" id="3.90.70.10">
    <property type="entry name" value="Cysteine proteinases"/>
    <property type="match status" value="1"/>
</dbReference>
<feature type="signal peptide" evidence="3">
    <location>
        <begin position="1"/>
        <end position="21"/>
    </location>
</feature>
<dbReference type="InterPro" id="IPR039417">
    <property type="entry name" value="Peptidase_C1A_papain-like"/>
</dbReference>
<name>A0A9Q0L4S8_ANAIG</name>
<dbReference type="InterPro" id="IPR000668">
    <property type="entry name" value="Peptidase_C1A_C"/>
</dbReference>
<evidence type="ECO:0000259" key="5">
    <source>
        <dbReference type="SMART" id="SM00848"/>
    </source>
</evidence>
<dbReference type="InterPro" id="IPR013201">
    <property type="entry name" value="Prot_inhib_I29"/>
</dbReference>
<dbReference type="PANTHER" id="PTHR12411">
    <property type="entry name" value="CYSTEINE PROTEASE FAMILY C1-RELATED"/>
    <property type="match status" value="1"/>
</dbReference>
<dbReference type="FunFam" id="3.90.70.10:FF:000332">
    <property type="entry name" value="Cathepsin L1"/>
    <property type="match status" value="1"/>
</dbReference>
<comment type="similarity">
    <text evidence="1">Belongs to the peptidase C1 family.</text>
</comment>
<dbReference type="Proteomes" id="UP001149090">
    <property type="component" value="Unassembled WGS sequence"/>
</dbReference>
<gene>
    <name evidence="6" type="ORF">M0811_03485</name>
</gene>
<dbReference type="CDD" id="cd02248">
    <property type="entry name" value="Peptidase_C1A"/>
    <property type="match status" value="1"/>
</dbReference>
<feature type="domain" description="Cathepsin propeptide inhibitor" evidence="5">
    <location>
        <begin position="257"/>
        <end position="315"/>
    </location>
</feature>
<keyword evidence="2" id="KW-1015">Disulfide bond</keyword>
<evidence type="ECO:0000256" key="2">
    <source>
        <dbReference type="ARBA" id="ARBA00023157"/>
    </source>
</evidence>
<evidence type="ECO:0000256" key="3">
    <source>
        <dbReference type="SAM" id="SignalP"/>
    </source>
</evidence>
<evidence type="ECO:0000313" key="6">
    <source>
        <dbReference type="EMBL" id="KAJ5066152.1"/>
    </source>
</evidence>
<dbReference type="SMART" id="SM00848">
    <property type="entry name" value="Inhibitor_I29"/>
    <property type="match status" value="1"/>
</dbReference>
<proteinExistence type="inferred from homology"/>
<protein>
    <submittedName>
        <fullName evidence="6">Peptidase c1a family protein</fullName>
    </submittedName>
</protein>
<dbReference type="OrthoDB" id="65740at2759"/>
<dbReference type="InterPro" id="IPR038765">
    <property type="entry name" value="Papain-like_cys_pep_sf"/>
</dbReference>